<dbReference type="InterPro" id="IPR041049">
    <property type="entry name" value="DUF5615"/>
</dbReference>
<dbReference type="EMBL" id="CABR01000104">
    <property type="protein sequence ID" value="CBI10766.1"/>
    <property type="molecule type" value="Genomic_DNA"/>
</dbReference>
<proteinExistence type="predicted"/>
<dbReference type="AlphaFoldDB" id="E6QU44"/>
<evidence type="ECO:0000313" key="2">
    <source>
        <dbReference type="EMBL" id="CBI10766.1"/>
    </source>
</evidence>
<protein>
    <recommendedName>
        <fullName evidence="1">DUF5615 domain-containing protein</fullName>
    </recommendedName>
</protein>
<comment type="caution">
    <text evidence="2">The sequence shown here is derived from an EMBL/GenBank/DDBJ whole genome shotgun (WGS) entry which is preliminary data.</text>
</comment>
<evidence type="ECO:0000259" key="1">
    <source>
        <dbReference type="Pfam" id="PF18480"/>
    </source>
</evidence>
<name>E6QU44_9ZZZZ</name>
<sequence length="124" mass="14072">MIVRWLVNENFPAPSVMVLRAKGHDVLYIADEHSGDADTDVLALARNEGRWLVTFDRDYSELLFARNCAAPPAVILLRVPSYRPEEPAAWLELLLREPEKLLGKFTVFTGKTVRSRPLLSQVKL</sequence>
<reference evidence="2" key="1">
    <citation type="submission" date="2009-10" db="EMBL/GenBank/DDBJ databases">
        <title>Diversity of trophic interactions inside an arsenic-rich microbial ecosystem.</title>
        <authorList>
            <person name="Bertin P.N."/>
            <person name="Heinrich-Salmeron A."/>
            <person name="Pelletier E."/>
            <person name="Goulhen-Chollet F."/>
            <person name="Arsene-Ploetze F."/>
            <person name="Gallien S."/>
            <person name="Calteau A."/>
            <person name="Vallenet D."/>
            <person name="Casiot C."/>
            <person name="Chane-Woon-Ming B."/>
            <person name="Giloteaux L."/>
            <person name="Barakat M."/>
            <person name="Bonnefoy V."/>
            <person name="Bruneel O."/>
            <person name="Chandler M."/>
            <person name="Cleiss J."/>
            <person name="Duran R."/>
            <person name="Elbaz-Poulichet F."/>
            <person name="Fonknechten N."/>
            <person name="Lauga B."/>
            <person name="Mornico D."/>
            <person name="Ortet P."/>
            <person name="Schaeffer C."/>
            <person name="Siguier P."/>
            <person name="Alexander Thil Smith A."/>
            <person name="Van Dorsselaer A."/>
            <person name="Weissenbach J."/>
            <person name="Medigue C."/>
            <person name="Le Paslier D."/>
        </authorList>
    </citation>
    <scope>NUCLEOTIDE SEQUENCE</scope>
</reference>
<dbReference type="Pfam" id="PF18480">
    <property type="entry name" value="DUF5615"/>
    <property type="match status" value="1"/>
</dbReference>
<organism evidence="2">
    <name type="scientific">mine drainage metagenome</name>
    <dbReference type="NCBI Taxonomy" id="410659"/>
    <lineage>
        <taxon>unclassified sequences</taxon>
        <taxon>metagenomes</taxon>
        <taxon>ecological metagenomes</taxon>
    </lineage>
</organism>
<gene>
    <name evidence="2" type="ORF">CARN7_1562</name>
</gene>
<feature type="domain" description="DUF5615" evidence="1">
    <location>
        <begin position="4"/>
        <end position="100"/>
    </location>
</feature>
<accession>E6QU44</accession>